<proteinExistence type="predicted"/>
<sequence>MPYRAVPIIILPDAHEFVIGLFVSALPVFLALHNLQHASILVRAIHRGEESRPLAKVVSVADVFTTNDLNKIKIETHTTFDAQNVPT</sequence>
<comment type="caution">
    <text evidence="1">The sequence shown here is derived from an EMBL/GenBank/DDBJ whole genome shotgun (WGS) entry which is preliminary data.</text>
</comment>
<name>A0A099EUK3_9RHOB</name>
<reference evidence="1 2" key="2">
    <citation type="submission" date="2014-10" db="EMBL/GenBank/DDBJ databases">
        <title>Paracoccus sanguinis sp. nov., isolated from clinical specimens of New York State patients.</title>
        <authorList>
            <person name="Mingle L.A."/>
            <person name="Cole J.A."/>
            <person name="Lapierre P."/>
            <person name="Musser K.A."/>
        </authorList>
    </citation>
    <scope>NUCLEOTIDE SEQUENCE [LARGE SCALE GENOMIC DNA]</scope>
    <source>
        <strain evidence="1 2">JCM 14014</strain>
    </source>
</reference>
<keyword evidence="2" id="KW-1185">Reference proteome</keyword>
<protein>
    <submittedName>
        <fullName evidence="1">Uncharacterized protein</fullName>
    </submittedName>
</protein>
<dbReference type="EMBL" id="JRKN01000048">
    <property type="protein sequence ID" value="KGJ02040.1"/>
    <property type="molecule type" value="Genomic_DNA"/>
</dbReference>
<evidence type="ECO:0000313" key="2">
    <source>
        <dbReference type="Proteomes" id="UP000029846"/>
    </source>
</evidence>
<evidence type="ECO:0000313" key="1">
    <source>
        <dbReference type="EMBL" id="KGJ02040.1"/>
    </source>
</evidence>
<reference evidence="1 2" key="1">
    <citation type="submission" date="2014-09" db="EMBL/GenBank/DDBJ databases">
        <authorList>
            <person name="McGinnis J.M."/>
            <person name="Wolfgang W.J."/>
        </authorList>
    </citation>
    <scope>NUCLEOTIDE SEQUENCE [LARGE SCALE GENOMIC DNA]</scope>
    <source>
        <strain evidence="1 2">JCM 14014</strain>
    </source>
</reference>
<dbReference type="AlphaFoldDB" id="A0A099EUK3"/>
<dbReference type="Proteomes" id="UP000029846">
    <property type="component" value="Unassembled WGS sequence"/>
</dbReference>
<organism evidence="1 2">
    <name type="scientific">Paracoccus halophilus</name>
    <dbReference type="NCBI Taxonomy" id="376733"/>
    <lineage>
        <taxon>Bacteria</taxon>
        <taxon>Pseudomonadati</taxon>
        <taxon>Pseudomonadota</taxon>
        <taxon>Alphaproteobacteria</taxon>
        <taxon>Rhodobacterales</taxon>
        <taxon>Paracoccaceae</taxon>
        <taxon>Paracoccus</taxon>
    </lineage>
</organism>
<gene>
    <name evidence="1" type="ORF">IT41_18605</name>
</gene>
<accession>A0A099EUK3</accession>